<dbReference type="Proteomes" id="UP000887564">
    <property type="component" value="Unplaced"/>
</dbReference>
<evidence type="ECO:0000313" key="2">
    <source>
        <dbReference type="WBParaSite" id="PEQ_0000510801-mRNA-1"/>
    </source>
</evidence>
<dbReference type="SUPFAM" id="SSF51735">
    <property type="entry name" value="NAD(P)-binding Rossmann-fold domains"/>
    <property type="match status" value="1"/>
</dbReference>
<dbReference type="InterPro" id="IPR036291">
    <property type="entry name" value="NAD(P)-bd_dom_sf"/>
</dbReference>
<evidence type="ECO:0000313" key="1">
    <source>
        <dbReference type="Proteomes" id="UP000887564"/>
    </source>
</evidence>
<keyword evidence="1" id="KW-1185">Reference proteome</keyword>
<sequence>MSKPSQLPQRAVKNLRRNKVRATELVEQLQSCLPGMVPRSQSPEGILQRSRLEAKTECMKAGAKEDDILAIAGDITKEEVRNELVDKTIAKFGKLNILVSYYELKISSGAP</sequence>
<organism evidence="1 2">
    <name type="scientific">Parascaris equorum</name>
    <name type="common">Equine roundworm</name>
    <dbReference type="NCBI Taxonomy" id="6256"/>
    <lineage>
        <taxon>Eukaryota</taxon>
        <taxon>Metazoa</taxon>
        <taxon>Ecdysozoa</taxon>
        <taxon>Nematoda</taxon>
        <taxon>Chromadorea</taxon>
        <taxon>Rhabditida</taxon>
        <taxon>Spirurina</taxon>
        <taxon>Ascaridomorpha</taxon>
        <taxon>Ascaridoidea</taxon>
        <taxon>Ascarididae</taxon>
        <taxon>Parascaris</taxon>
    </lineage>
</organism>
<accession>A0A914RF36</accession>
<dbReference type="Gene3D" id="3.40.50.720">
    <property type="entry name" value="NAD(P)-binding Rossmann-like Domain"/>
    <property type="match status" value="1"/>
</dbReference>
<protein>
    <submittedName>
        <fullName evidence="2">Uncharacterized protein</fullName>
    </submittedName>
</protein>
<proteinExistence type="predicted"/>
<reference evidence="2" key="1">
    <citation type="submission" date="2022-11" db="UniProtKB">
        <authorList>
            <consortium name="WormBaseParasite"/>
        </authorList>
    </citation>
    <scope>IDENTIFICATION</scope>
</reference>
<dbReference type="AlphaFoldDB" id="A0A914RF36"/>
<dbReference type="PANTHER" id="PTHR44115:SF4">
    <property type="entry name" value="OXIDOREDUCTASE"/>
    <property type="match status" value="1"/>
</dbReference>
<dbReference type="WBParaSite" id="PEQ_0000510801-mRNA-1">
    <property type="protein sequence ID" value="PEQ_0000510801-mRNA-1"/>
    <property type="gene ID" value="PEQ_0000510801"/>
</dbReference>
<name>A0A914RF36_PAREQ</name>
<dbReference type="PANTHER" id="PTHR44115">
    <property type="entry name" value="PROTEIN CBG09704"/>
    <property type="match status" value="1"/>
</dbReference>